<evidence type="ECO:0000256" key="1">
    <source>
        <dbReference type="SAM" id="Phobius"/>
    </source>
</evidence>
<evidence type="ECO:0000313" key="2">
    <source>
        <dbReference type="EMBL" id="KAA6347326.1"/>
    </source>
</evidence>
<comment type="caution">
    <text evidence="2">The sequence shown here is derived from an EMBL/GenBank/DDBJ whole genome shotgun (WGS) entry which is preliminary data.</text>
</comment>
<name>A0A5J4SMI8_9ZZZZ</name>
<dbReference type="EMBL" id="SNRY01000099">
    <property type="protein sequence ID" value="KAA6347326.1"/>
    <property type="molecule type" value="Genomic_DNA"/>
</dbReference>
<sequence>MFYAELTGITRIQKNIIAGATFAVALLTIFIPVFKVTARITPTLGNKTDIHFI</sequence>
<dbReference type="AlphaFoldDB" id="A0A5J4SMI8"/>
<keyword evidence="1" id="KW-1133">Transmembrane helix</keyword>
<protein>
    <submittedName>
        <fullName evidence="2">Uncharacterized protein</fullName>
    </submittedName>
</protein>
<keyword evidence="1" id="KW-0472">Membrane</keyword>
<reference evidence="2" key="1">
    <citation type="submission" date="2019-03" db="EMBL/GenBank/DDBJ databases">
        <title>Single cell metagenomics reveals metabolic interactions within the superorganism composed of flagellate Streblomastix strix and complex community of Bacteroidetes bacteria on its surface.</title>
        <authorList>
            <person name="Treitli S.C."/>
            <person name="Kolisko M."/>
            <person name="Husnik F."/>
            <person name="Keeling P."/>
            <person name="Hampl V."/>
        </authorList>
    </citation>
    <scope>NUCLEOTIDE SEQUENCE</scope>
    <source>
        <strain evidence="2">STM</strain>
    </source>
</reference>
<gene>
    <name evidence="2" type="ORF">EZS27_005185</name>
</gene>
<keyword evidence="1" id="KW-0812">Transmembrane</keyword>
<feature type="transmembrane region" description="Helical" evidence="1">
    <location>
        <begin position="16"/>
        <end position="34"/>
    </location>
</feature>
<proteinExistence type="predicted"/>
<organism evidence="2">
    <name type="scientific">termite gut metagenome</name>
    <dbReference type="NCBI Taxonomy" id="433724"/>
    <lineage>
        <taxon>unclassified sequences</taxon>
        <taxon>metagenomes</taxon>
        <taxon>organismal metagenomes</taxon>
    </lineage>
</organism>
<accession>A0A5J4SMI8</accession>